<keyword evidence="5 9" id="KW-0456">Lyase</keyword>
<comment type="catalytic activity">
    <reaction evidence="7 9">
        <text>oxaloacetate + H(+) = pyruvate + CO2</text>
        <dbReference type="Rhea" id="RHEA:15641"/>
        <dbReference type="ChEBI" id="CHEBI:15361"/>
        <dbReference type="ChEBI" id="CHEBI:15378"/>
        <dbReference type="ChEBI" id="CHEBI:16452"/>
        <dbReference type="ChEBI" id="CHEBI:16526"/>
        <dbReference type="EC" id="4.1.1.112"/>
    </reaction>
</comment>
<dbReference type="NCBIfam" id="TIGR01935">
    <property type="entry name" value="NOT-MenG"/>
    <property type="match status" value="1"/>
</dbReference>
<dbReference type="GO" id="GO:0046872">
    <property type="term" value="F:metal ion binding"/>
    <property type="evidence" value="ECO:0007669"/>
    <property type="project" value="UniProtKB-KW"/>
</dbReference>
<comment type="similarity">
    <text evidence="2 9">Belongs to the class II aldolase/RraA-like family.</text>
</comment>
<comment type="catalytic activity">
    <reaction evidence="1 9">
        <text>4-hydroxy-4-methyl-2-oxoglutarate = 2 pyruvate</text>
        <dbReference type="Rhea" id="RHEA:22748"/>
        <dbReference type="ChEBI" id="CHEBI:15361"/>
        <dbReference type="ChEBI" id="CHEBI:58276"/>
        <dbReference type="EC" id="4.1.3.17"/>
    </reaction>
</comment>
<gene>
    <name evidence="10" type="ORF">CKAN_01360100</name>
</gene>
<comment type="function">
    <text evidence="6 9">Catalyzes the aldol cleavage of 4-hydroxy-4-methyl-2-oxoglutarate (HMG) into 2 molecules of pyruvate. Also contains a secondary oxaloacetate (OAA) decarboxylase activity due to the common pyruvate enolate transition state formed following C-C bond cleavage in the retro-aldol and decarboxylation reactions.</text>
</comment>
<evidence type="ECO:0000313" key="11">
    <source>
        <dbReference type="Proteomes" id="UP000283530"/>
    </source>
</evidence>
<protein>
    <recommendedName>
        <fullName evidence="9">4-hydroxy-4-methyl-2-oxoglutarate aldolase</fullName>
        <shortName evidence="9">HMG aldolase</shortName>
        <ecNumber evidence="9">4.1.1.112</ecNumber>
        <ecNumber evidence="9">4.1.3.17</ecNumber>
    </recommendedName>
    <alternativeName>
        <fullName evidence="9">Oxaloacetate decarboxylase</fullName>
    </alternativeName>
</protein>
<dbReference type="GO" id="GO:0008948">
    <property type="term" value="F:oxaloacetate decarboxylase activity"/>
    <property type="evidence" value="ECO:0007669"/>
    <property type="project" value="UniProtKB-EC"/>
</dbReference>
<dbReference type="SUPFAM" id="SSF89562">
    <property type="entry name" value="RraA-like"/>
    <property type="match status" value="1"/>
</dbReference>
<keyword evidence="8" id="KW-0460">Magnesium</keyword>
<dbReference type="AlphaFoldDB" id="A0A3S3MJB5"/>
<reference evidence="10 11" key="1">
    <citation type="journal article" date="2019" name="Nat. Plants">
        <title>Stout camphor tree genome fills gaps in understanding of flowering plant genome evolution.</title>
        <authorList>
            <person name="Chaw S.M."/>
            <person name="Liu Y.C."/>
            <person name="Wu Y.W."/>
            <person name="Wang H.Y."/>
            <person name="Lin C.I."/>
            <person name="Wu C.S."/>
            <person name="Ke H.M."/>
            <person name="Chang L.Y."/>
            <person name="Hsu C.Y."/>
            <person name="Yang H.T."/>
            <person name="Sudianto E."/>
            <person name="Hsu M.H."/>
            <person name="Wu K.P."/>
            <person name="Wang L.N."/>
            <person name="Leebens-Mack J.H."/>
            <person name="Tsai I.J."/>
        </authorList>
    </citation>
    <scope>NUCLEOTIDE SEQUENCE [LARGE SCALE GENOMIC DNA]</scope>
    <source>
        <strain evidence="11">cv. Chaw 1501</strain>
        <tissue evidence="10">Young leaves</tissue>
    </source>
</reference>
<dbReference type="CDD" id="cd16841">
    <property type="entry name" value="RraA_family"/>
    <property type="match status" value="1"/>
</dbReference>
<evidence type="ECO:0000256" key="7">
    <source>
        <dbReference type="ARBA" id="ARBA00047973"/>
    </source>
</evidence>
<evidence type="ECO:0000256" key="6">
    <source>
        <dbReference type="ARBA" id="ARBA00025046"/>
    </source>
</evidence>
<dbReference type="InterPro" id="IPR005493">
    <property type="entry name" value="RraA/RraA-like"/>
</dbReference>
<dbReference type="NCBIfam" id="NF006875">
    <property type="entry name" value="PRK09372.1"/>
    <property type="match status" value="1"/>
</dbReference>
<accession>A0A3S3MJB5</accession>
<dbReference type="InterPro" id="IPR036704">
    <property type="entry name" value="RraA/RraA-like_sf"/>
</dbReference>
<feature type="binding site" evidence="8">
    <location>
        <begin position="69"/>
        <end position="72"/>
    </location>
    <ligand>
        <name>substrate</name>
    </ligand>
</feature>
<comment type="caution">
    <text evidence="10">The sequence shown here is derived from an EMBL/GenBank/DDBJ whole genome shotgun (WGS) entry which is preliminary data.</text>
</comment>
<proteinExistence type="inferred from homology"/>
<evidence type="ECO:0000256" key="4">
    <source>
        <dbReference type="ARBA" id="ARBA00022723"/>
    </source>
</evidence>
<dbReference type="PANTHER" id="PTHR33254:SF4">
    <property type="entry name" value="4-HYDROXY-4-METHYL-2-OXOGLUTARATE ALDOLASE 3-RELATED"/>
    <property type="match status" value="1"/>
</dbReference>
<comment type="subunit">
    <text evidence="3 9">Homotrimer.</text>
</comment>
<dbReference type="InterPro" id="IPR010203">
    <property type="entry name" value="RraA"/>
</dbReference>
<dbReference type="EMBL" id="QPKB01000005">
    <property type="protein sequence ID" value="RWR84775.1"/>
    <property type="molecule type" value="Genomic_DNA"/>
</dbReference>
<comment type="cofactor">
    <cofactor evidence="9">
        <name>a divalent metal cation</name>
        <dbReference type="ChEBI" id="CHEBI:60240"/>
    </cofactor>
</comment>
<name>A0A3S3MJB5_9MAGN</name>
<dbReference type="EC" id="4.1.3.17" evidence="9"/>
<comment type="cofactor">
    <cofactor evidence="8">
        <name>Mg(2+)</name>
        <dbReference type="ChEBI" id="CHEBI:18420"/>
    </cofactor>
</comment>
<dbReference type="EC" id="4.1.1.112" evidence="9"/>
<dbReference type="STRING" id="337451.A0A3S3MJB5"/>
<feature type="binding site" evidence="8">
    <location>
        <position position="91"/>
    </location>
    <ligand>
        <name>substrate</name>
    </ligand>
</feature>
<evidence type="ECO:0000256" key="2">
    <source>
        <dbReference type="ARBA" id="ARBA00008621"/>
    </source>
</evidence>
<dbReference type="Gene3D" id="3.50.30.40">
    <property type="entry name" value="Ribonuclease E inhibitor RraA/RraA-like"/>
    <property type="match status" value="1"/>
</dbReference>
<dbReference type="Proteomes" id="UP000283530">
    <property type="component" value="Unassembled WGS sequence"/>
</dbReference>
<dbReference type="GO" id="GO:0047443">
    <property type="term" value="F:4-hydroxy-4-methyl-2-oxoglutarate aldolase activity"/>
    <property type="evidence" value="ECO:0007669"/>
    <property type="project" value="UniProtKB-EC"/>
</dbReference>
<feature type="binding site" evidence="8">
    <location>
        <position position="92"/>
    </location>
    <ligand>
        <name>Mg(2+)</name>
        <dbReference type="ChEBI" id="CHEBI:18420"/>
    </ligand>
</feature>
<evidence type="ECO:0000313" key="10">
    <source>
        <dbReference type="EMBL" id="RWR84775.1"/>
    </source>
</evidence>
<dbReference type="GO" id="GO:0008428">
    <property type="term" value="F:ribonuclease inhibitor activity"/>
    <property type="evidence" value="ECO:0007669"/>
    <property type="project" value="InterPro"/>
</dbReference>
<evidence type="ECO:0000256" key="1">
    <source>
        <dbReference type="ARBA" id="ARBA00001342"/>
    </source>
</evidence>
<evidence type="ECO:0000256" key="3">
    <source>
        <dbReference type="ARBA" id="ARBA00011233"/>
    </source>
</evidence>
<sequence length="157" mass="17090">MNDFLESGDLRVLHPVFKIYGRSPAFFGQIVTIKVFEENLLVKELMKAGGDGRVLVIDGGGSMRRAMVGGQLLQLAENMGWSGILVNGCVRDTNEINLCEIGIRALGSIPRRPSKKLSGETHLPVHIGGTIIRDGEWLYADNDGILISKTELSITPS</sequence>
<evidence type="ECO:0000256" key="5">
    <source>
        <dbReference type="ARBA" id="ARBA00023239"/>
    </source>
</evidence>
<dbReference type="GO" id="GO:0051252">
    <property type="term" value="P:regulation of RNA metabolic process"/>
    <property type="evidence" value="ECO:0007669"/>
    <property type="project" value="InterPro"/>
</dbReference>
<evidence type="ECO:0000256" key="9">
    <source>
        <dbReference type="RuleBase" id="RU004338"/>
    </source>
</evidence>
<dbReference type="OrthoDB" id="1476984at2759"/>
<keyword evidence="4 8" id="KW-0479">Metal-binding</keyword>
<evidence type="ECO:0000256" key="8">
    <source>
        <dbReference type="PIRSR" id="PIRSR605493-1"/>
    </source>
</evidence>
<organism evidence="10 11">
    <name type="scientific">Cinnamomum micranthum f. kanehirae</name>
    <dbReference type="NCBI Taxonomy" id="337451"/>
    <lineage>
        <taxon>Eukaryota</taxon>
        <taxon>Viridiplantae</taxon>
        <taxon>Streptophyta</taxon>
        <taxon>Embryophyta</taxon>
        <taxon>Tracheophyta</taxon>
        <taxon>Spermatophyta</taxon>
        <taxon>Magnoliopsida</taxon>
        <taxon>Magnoliidae</taxon>
        <taxon>Laurales</taxon>
        <taxon>Lauraceae</taxon>
        <taxon>Cinnamomum</taxon>
    </lineage>
</organism>
<keyword evidence="11" id="KW-1185">Reference proteome</keyword>
<dbReference type="Pfam" id="PF03737">
    <property type="entry name" value="RraA-like"/>
    <property type="match status" value="1"/>
</dbReference>
<dbReference type="PANTHER" id="PTHR33254">
    <property type="entry name" value="4-HYDROXY-4-METHYL-2-OXOGLUTARATE ALDOLASE 3-RELATED"/>
    <property type="match status" value="1"/>
</dbReference>